<dbReference type="InterPro" id="IPR045039">
    <property type="entry name" value="NSI-like"/>
</dbReference>
<protein>
    <submittedName>
        <fullName evidence="4">GNAT family N-acetyltransferase</fullName>
    </submittedName>
</protein>
<proteinExistence type="predicted"/>
<evidence type="ECO:0000256" key="2">
    <source>
        <dbReference type="ARBA" id="ARBA00023315"/>
    </source>
</evidence>
<evidence type="ECO:0000313" key="4">
    <source>
        <dbReference type="EMBL" id="MWV43370.1"/>
    </source>
</evidence>
<feature type="domain" description="N-acetyltransferase" evidence="3">
    <location>
        <begin position="24"/>
        <end position="160"/>
    </location>
</feature>
<accession>A0A7X3LGM5</accession>
<evidence type="ECO:0000313" key="5">
    <source>
        <dbReference type="Proteomes" id="UP000460318"/>
    </source>
</evidence>
<keyword evidence="1 4" id="KW-0808">Transferase</keyword>
<organism evidence="4 5">
    <name type="scientific">Paenibacillus dendrobii</name>
    <dbReference type="NCBI Taxonomy" id="2691084"/>
    <lineage>
        <taxon>Bacteria</taxon>
        <taxon>Bacillati</taxon>
        <taxon>Bacillota</taxon>
        <taxon>Bacilli</taxon>
        <taxon>Bacillales</taxon>
        <taxon>Paenibacillaceae</taxon>
        <taxon>Paenibacillus</taxon>
    </lineage>
</organism>
<dbReference type="RefSeq" id="WP_160496879.1">
    <property type="nucleotide sequence ID" value="NZ_WUBI01000001.1"/>
</dbReference>
<dbReference type="AlphaFoldDB" id="A0A7X3LGM5"/>
<dbReference type="Proteomes" id="UP000460318">
    <property type="component" value="Unassembled WGS sequence"/>
</dbReference>
<dbReference type="CDD" id="cd04301">
    <property type="entry name" value="NAT_SF"/>
    <property type="match status" value="1"/>
</dbReference>
<reference evidence="4 5" key="1">
    <citation type="submission" date="2019-12" db="EMBL/GenBank/DDBJ databases">
        <title>Paenibacillus sp. nov., an endophytic bacterium isolated from the stem of Dendrobium.</title>
        <authorList>
            <person name="Zhao R."/>
        </authorList>
    </citation>
    <scope>NUCLEOTIDE SEQUENCE [LARGE SCALE GENOMIC DNA]</scope>
    <source>
        <strain evidence="4 5">HJL G12</strain>
    </source>
</reference>
<dbReference type="GO" id="GO:0008080">
    <property type="term" value="F:N-acetyltransferase activity"/>
    <property type="evidence" value="ECO:0007669"/>
    <property type="project" value="InterPro"/>
</dbReference>
<dbReference type="PROSITE" id="PS51186">
    <property type="entry name" value="GNAT"/>
    <property type="match status" value="1"/>
</dbReference>
<keyword evidence="5" id="KW-1185">Reference proteome</keyword>
<evidence type="ECO:0000259" key="3">
    <source>
        <dbReference type="PROSITE" id="PS51186"/>
    </source>
</evidence>
<dbReference type="PANTHER" id="PTHR43626:SF4">
    <property type="entry name" value="GCN5-RELATED N-ACETYLTRANSFERASE 2, CHLOROPLASTIC"/>
    <property type="match status" value="1"/>
</dbReference>
<keyword evidence="2" id="KW-0012">Acyltransferase</keyword>
<dbReference type="EMBL" id="WUBI01000001">
    <property type="protein sequence ID" value="MWV43370.1"/>
    <property type="molecule type" value="Genomic_DNA"/>
</dbReference>
<dbReference type="Pfam" id="PF00583">
    <property type="entry name" value="Acetyltransf_1"/>
    <property type="match status" value="1"/>
</dbReference>
<evidence type="ECO:0000256" key="1">
    <source>
        <dbReference type="ARBA" id="ARBA00022679"/>
    </source>
</evidence>
<sequence>MSKPNSLSYSRERERAKMTQNADIEIREFIPSGEEYIQLVESTGWKGIVEKGSKQLEEALEKSWYIVSALHNDKVIGTGRIISDGVYQGFICDLIVLPEYQNIGVGTHILKKLLLKCKEKDVLMVHLFAAVDKCNYYKKFGFEERPQDAPGMKWVNRDVV</sequence>
<gene>
    <name evidence="4" type="ORF">GRF59_06960</name>
</gene>
<dbReference type="InterPro" id="IPR016181">
    <property type="entry name" value="Acyl_CoA_acyltransferase"/>
</dbReference>
<dbReference type="SUPFAM" id="SSF55729">
    <property type="entry name" value="Acyl-CoA N-acyltransferases (Nat)"/>
    <property type="match status" value="1"/>
</dbReference>
<dbReference type="Gene3D" id="3.40.630.30">
    <property type="match status" value="1"/>
</dbReference>
<dbReference type="PANTHER" id="PTHR43626">
    <property type="entry name" value="ACYL-COA N-ACYLTRANSFERASE"/>
    <property type="match status" value="1"/>
</dbReference>
<comment type="caution">
    <text evidence="4">The sequence shown here is derived from an EMBL/GenBank/DDBJ whole genome shotgun (WGS) entry which is preliminary data.</text>
</comment>
<dbReference type="InterPro" id="IPR000182">
    <property type="entry name" value="GNAT_dom"/>
</dbReference>
<name>A0A7X3LGM5_9BACL</name>
<dbReference type="GO" id="GO:0005737">
    <property type="term" value="C:cytoplasm"/>
    <property type="evidence" value="ECO:0007669"/>
    <property type="project" value="TreeGrafter"/>
</dbReference>